<evidence type="ECO:0000313" key="1">
    <source>
        <dbReference type="EMBL" id="GFB09140.1"/>
    </source>
</evidence>
<proteinExistence type="predicted"/>
<dbReference type="EMBL" id="BKCJ010550142">
    <property type="protein sequence ID" value="GFB09140.1"/>
    <property type="molecule type" value="Genomic_DNA"/>
</dbReference>
<protein>
    <submittedName>
        <fullName evidence="1">Transposase (Putative), gypsy type</fullName>
    </submittedName>
</protein>
<name>A0A699KYY9_TANCI</name>
<sequence length="233" mass="25876">MDARLDALSINFDEELYPHMLTAIAGHRWVIGYGLRLAVMKCVESIELKQAFANVVSAGIAKGMSESLAHGIEHGKAGRGLEVMEAYDPEANNKYLQALQELKDLKYPIVDYLEGLKDASMEVIMASLHLESDSEEDAPKWIRDLRPNTSQLKIHVYPEVRDPRDPWAIKEEMLLEEAILANVSRAKKKKMCRVVCRTHEVGPTHHARSDGVLVSVPIIALQGLAILLADGAT</sequence>
<reference evidence="1" key="1">
    <citation type="journal article" date="2019" name="Sci. Rep.">
        <title>Draft genome of Tanacetum cinerariifolium, the natural source of mosquito coil.</title>
        <authorList>
            <person name="Yamashiro T."/>
            <person name="Shiraishi A."/>
            <person name="Satake H."/>
            <person name="Nakayama K."/>
        </authorList>
    </citation>
    <scope>NUCLEOTIDE SEQUENCE</scope>
</reference>
<gene>
    <name evidence="1" type="ORF">Tci_681111</name>
</gene>
<organism evidence="1">
    <name type="scientific">Tanacetum cinerariifolium</name>
    <name type="common">Dalmatian daisy</name>
    <name type="synonym">Chrysanthemum cinerariifolium</name>
    <dbReference type="NCBI Taxonomy" id="118510"/>
    <lineage>
        <taxon>Eukaryota</taxon>
        <taxon>Viridiplantae</taxon>
        <taxon>Streptophyta</taxon>
        <taxon>Embryophyta</taxon>
        <taxon>Tracheophyta</taxon>
        <taxon>Spermatophyta</taxon>
        <taxon>Magnoliopsida</taxon>
        <taxon>eudicotyledons</taxon>
        <taxon>Gunneridae</taxon>
        <taxon>Pentapetalae</taxon>
        <taxon>asterids</taxon>
        <taxon>campanulids</taxon>
        <taxon>Asterales</taxon>
        <taxon>Asteraceae</taxon>
        <taxon>Asteroideae</taxon>
        <taxon>Anthemideae</taxon>
        <taxon>Anthemidinae</taxon>
        <taxon>Tanacetum</taxon>
    </lineage>
</organism>
<comment type="caution">
    <text evidence="1">The sequence shown here is derived from an EMBL/GenBank/DDBJ whole genome shotgun (WGS) entry which is preliminary data.</text>
</comment>
<accession>A0A699KYY9</accession>
<dbReference type="AlphaFoldDB" id="A0A699KYY9"/>